<keyword evidence="1" id="KW-0472">Membrane</keyword>
<protein>
    <submittedName>
        <fullName evidence="2">Uncharacterized protein</fullName>
    </submittedName>
</protein>
<reference evidence="2 3" key="1">
    <citation type="journal article" date="2006" name="Science">
        <title>Phytophthora genome sequences uncover evolutionary origins and mechanisms of pathogenesis.</title>
        <authorList>
            <person name="Tyler B.M."/>
            <person name="Tripathy S."/>
            <person name="Zhang X."/>
            <person name="Dehal P."/>
            <person name="Jiang R.H."/>
            <person name="Aerts A."/>
            <person name="Arredondo F.D."/>
            <person name="Baxter L."/>
            <person name="Bensasson D."/>
            <person name="Beynon J.L."/>
            <person name="Chapman J."/>
            <person name="Damasceno C.M."/>
            <person name="Dorrance A.E."/>
            <person name="Dou D."/>
            <person name="Dickerman A.W."/>
            <person name="Dubchak I.L."/>
            <person name="Garbelotto M."/>
            <person name="Gijzen M."/>
            <person name="Gordon S.G."/>
            <person name="Govers F."/>
            <person name="Grunwald N.J."/>
            <person name="Huang W."/>
            <person name="Ivors K.L."/>
            <person name="Jones R.W."/>
            <person name="Kamoun S."/>
            <person name="Krampis K."/>
            <person name="Lamour K.H."/>
            <person name="Lee M.K."/>
            <person name="McDonald W.H."/>
            <person name="Medina M."/>
            <person name="Meijer H.J."/>
            <person name="Nordberg E.K."/>
            <person name="Maclean D.J."/>
            <person name="Ospina-Giraldo M.D."/>
            <person name="Morris P.F."/>
            <person name="Phuntumart V."/>
            <person name="Putnam N.H."/>
            <person name="Rash S."/>
            <person name="Rose J.K."/>
            <person name="Sakihama Y."/>
            <person name="Salamov A.A."/>
            <person name="Savidor A."/>
            <person name="Scheuring C.F."/>
            <person name="Smith B.M."/>
            <person name="Sobral B.W."/>
            <person name="Terry A."/>
            <person name="Torto-Alalibo T.A."/>
            <person name="Win J."/>
            <person name="Xu Z."/>
            <person name="Zhang H."/>
            <person name="Grigoriev I.V."/>
            <person name="Rokhsar D.S."/>
            <person name="Boore J.L."/>
        </authorList>
    </citation>
    <scope>NUCLEOTIDE SEQUENCE [LARGE SCALE GENOMIC DNA]</scope>
    <source>
        <strain evidence="2 3">P6497</strain>
    </source>
</reference>
<keyword evidence="1" id="KW-0812">Transmembrane</keyword>
<dbReference type="GeneID" id="20638637"/>
<gene>
    <name evidence="2" type="ORF">PHYSODRAFT_255633</name>
</gene>
<evidence type="ECO:0000256" key="1">
    <source>
        <dbReference type="SAM" id="Phobius"/>
    </source>
</evidence>
<dbReference type="PANTHER" id="PTHR22538:SF1">
    <property type="entry name" value="VWFD DOMAIN-CONTAINING PROTEIN"/>
    <property type="match status" value="1"/>
</dbReference>
<name>G4ZCP7_PHYSP</name>
<dbReference type="KEGG" id="psoj:PHYSODRAFT_255633"/>
<dbReference type="InParanoid" id="G4ZCP7"/>
<keyword evidence="3" id="KW-1185">Reference proteome</keyword>
<dbReference type="PANTHER" id="PTHR22538">
    <property type="entry name" value="CILIA- AND FLAGELLA-ASSOCIATED PROTEIN 74"/>
    <property type="match status" value="1"/>
</dbReference>
<sequence>MEVFGQSQFYAFAKPVVSSDNTFIRYDGYAAFVSGTTEHTWTADLDIAVEYLDKPVEVSAPTLAADAAVVCETVVTPQSVTSTTLALLTGGGISSDTRRKLKAEAGVTISSSSCSCSSTPRPCIFFRGMGSTTEYSTLQTTSDYWGDIEKHAPCCWSFSYAILNTVDYAWTDATQQKKVCDFALSVSSSSSKSTKVVADTIVVTHSMSGLMVAGALANAACIFAFSTTWVSMSPPMGGSMSSD</sequence>
<organism evidence="2 3">
    <name type="scientific">Phytophthora sojae (strain P6497)</name>
    <name type="common">Soybean stem and root rot agent</name>
    <name type="synonym">Phytophthora megasperma f. sp. glycines</name>
    <dbReference type="NCBI Taxonomy" id="1094619"/>
    <lineage>
        <taxon>Eukaryota</taxon>
        <taxon>Sar</taxon>
        <taxon>Stramenopiles</taxon>
        <taxon>Oomycota</taxon>
        <taxon>Peronosporomycetes</taxon>
        <taxon>Peronosporales</taxon>
        <taxon>Peronosporaceae</taxon>
        <taxon>Phytophthora</taxon>
    </lineage>
</organism>
<dbReference type="RefSeq" id="XP_009526837.1">
    <property type="nucleotide sequence ID" value="XM_009528542.1"/>
</dbReference>
<dbReference type="Proteomes" id="UP000002640">
    <property type="component" value="Unassembled WGS sequence"/>
</dbReference>
<dbReference type="EMBL" id="JH159154">
    <property type="protein sequence ID" value="EGZ17779.1"/>
    <property type="molecule type" value="Genomic_DNA"/>
</dbReference>
<evidence type="ECO:0000313" key="2">
    <source>
        <dbReference type="EMBL" id="EGZ17779.1"/>
    </source>
</evidence>
<dbReference type="AlphaFoldDB" id="G4ZCP7"/>
<evidence type="ECO:0000313" key="3">
    <source>
        <dbReference type="Proteomes" id="UP000002640"/>
    </source>
</evidence>
<proteinExistence type="predicted"/>
<feature type="transmembrane region" description="Helical" evidence="1">
    <location>
        <begin position="210"/>
        <end position="232"/>
    </location>
</feature>
<keyword evidence="1" id="KW-1133">Transmembrane helix</keyword>
<accession>G4ZCP7</accession>